<evidence type="ECO:0000259" key="1">
    <source>
        <dbReference type="PROSITE" id="PS50943"/>
    </source>
</evidence>
<reference evidence="2 3" key="1">
    <citation type="submission" date="2021-10" db="EMBL/GenBank/DDBJ databases">
        <title>Anaerobic single-cell dispensing facilitates the cultivation of human gut bacteria.</title>
        <authorList>
            <person name="Afrizal A."/>
        </authorList>
    </citation>
    <scope>NUCLEOTIDE SEQUENCE [LARGE SCALE GENOMIC DNA]</scope>
    <source>
        <strain evidence="2 3">CLA-AA-H200</strain>
    </source>
</reference>
<dbReference type="Gene3D" id="1.10.260.40">
    <property type="entry name" value="lambda repressor-like DNA-binding domains"/>
    <property type="match status" value="1"/>
</dbReference>
<organism evidence="2 3">
    <name type="scientific">Ruminococcus turbiniformis</name>
    <dbReference type="NCBI Taxonomy" id="2881258"/>
    <lineage>
        <taxon>Bacteria</taxon>
        <taxon>Bacillati</taxon>
        <taxon>Bacillota</taxon>
        <taxon>Clostridia</taxon>
        <taxon>Eubacteriales</taxon>
        <taxon>Oscillospiraceae</taxon>
        <taxon>Ruminococcus</taxon>
    </lineage>
</organism>
<name>A0ABS8FU06_9FIRM</name>
<dbReference type="SUPFAM" id="SSF47413">
    <property type="entry name" value="lambda repressor-like DNA-binding domains"/>
    <property type="match status" value="1"/>
</dbReference>
<gene>
    <name evidence="2" type="ORF">LKD70_03435</name>
</gene>
<accession>A0ABS8FU06</accession>
<protein>
    <submittedName>
        <fullName evidence="2">Helix-turn-helix domain-containing protein</fullName>
    </submittedName>
</protein>
<sequence>MFKNKSSKGTNNICGRKIKLLREQIVPKVSQREFADMVQLEGLDLDKNAIQRIECGKRFVTDIELKIFARVLKTTTDNLLSASPDFGSLPEQKTDQES</sequence>
<dbReference type="RefSeq" id="WP_227706653.1">
    <property type="nucleotide sequence ID" value="NZ_JAJEQX010000004.1"/>
</dbReference>
<feature type="domain" description="HTH cro/C1-type" evidence="1">
    <location>
        <begin position="18"/>
        <end position="79"/>
    </location>
</feature>
<comment type="caution">
    <text evidence="2">The sequence shown here is derived from an EMBL/GenBank/DDBJ whole genome shotgun (WGS) entry which is preliminary data.</text>
</comment>
<dbReference type="PROSITE" id="PS50943">
    <property type="entry name" value="HTH_CROC1"/>
    <property type="match status" value="1"/>
</dbReference>
<dbReference type="Proteomes" id="UP001198151">
    <property type="component" value="Unassembled WGS sequence"/>
</dbReference>
<evidence type="ECO:0000313" key="2">
    <source>
        <dbReference type="EMBL" id="MCC2253500.1"/>
    </source>
</evidence>
<dbReference type="InterPro" id="IPR001387">
    <property type="entry name" value="Cro/C1-type_HTH"/>
</dbReference>
<proteinExistence type="predicted"/>
<dbReference type="EMBL" id="JAJEQX010000004">
    <property type="protein sequence ID" value="MCC2253500.1"/>
    <property type="molecule type" value="Genomic_DNA"/>
</dbReference>
<keyword evidence="3" id="KW-1185">Reference proteome</keyword>
<dbReference type="InterPro" id="IPR010982">
    <property type="entry name" value="Lambda_DNA-bd_dom_sf"/>
</dbReference>
<dbReference type="CDD" id="cd00093">
    <property type="entry name" value="HTH_XRE"/>
    <property type="match status" value="1"/>
</dbReference>
<evidence type="ECO:0000313" key="3">
    <source>
        <dbReference type="Proteomes" id="UP001198151"/>
    </source>
</evidence>